<evidence type="ECO:0000256" key="3">
    <source>
        <dbReference type="ARBA" id="ARBA00022723"/>
    </source>
</evidence>
<evidence type="ECO:0000256" key="9">
    <source>
        <dbReference type="SAM" id="MobiDB-lite"/>
    </source>
</evidence>
<dbReference type="InterPro" id="IPR036412">
    <property type="entry name" value="HAD-like_sf"/>
</dbReference>
<feature type="binding site" evidence="8">
    <location>
        <position position="44"/>
    </location>
    <ligand>
        <name>Mg(2+)</name>
        <dbReference type="ChEBI" id="CHEBI:18420"/>
    </ligand>
</feature>
<evidence type="ECO:0000256" key="5">
    <source>
        <dbReference type="ARBA" id="ARBA00022842"/>
    </source>
</evidence>
<dbReference type="InterPro" id="IPR023214">
    <property type="entry name" value="HAD_sf"/>
</dbReference>
<feature type="binding site" evidence="8">
    <location>
        <position position="46"/>
    </location>
    <ligand>
        <name>Mg(2+)</name>
        <dbReference type="ChEBI" id="CHEBI:18420"/>
    </ligand>
</feature>
<dbReference type="GO" id="GO:0016791">
    <property type="term" value="F:phosphatase activity"/>
    <property type="evidence" value="ECO:0007669"/>
    <property type="project" value="InterPro"/>
</dbReference>
<comment type="similarity">
    <text evidence="2">Belongs to the HAD-like hydrolase superfamily. PHOSPHO family.</text>
</comment>
<accession>A0A3P9JFJ5</accession>
<evidence type="ECO:0000256" key="4">
    <source>
        <dbReference type="ARBA" id="ARBA00022801"/>
    </source>
</evidence>
<protein>
    <submittedName>
        <fullName evidence="10">Phosphatase, orphan 2</fullName>
    </submittedName>
</protein>
<evidence type="ECO:0000313" key="10">
    <source>
        <dbReference type="Ensembl" id="ENSORLP00015030928.1"/>
    </source>
</evidence>
<comment type="cofactor">
    <cofactor evidence="1 8">
        <name>Mg(2+)</name>
        <dbReference type="ChEBI" id="CHEBI:18420"/>
    </cofactor>
</comment>
<evidence type="ECO:0000256" key="1">
    <source>
        <dbReference type="ARBA" id="ARBA00001946"/>
    </source>
</evidence>
<dbReference type="PANTHER" id="PTHR20889">
    <property type="entry name" value="PHOSPHATASE, ORPHAN 1, 2"/>
    <property type="match status" value="1"/>
</dbReference>
<dbReference type="AlphaFoldDB" id="A0A3P9JFJ5"/>
<evidence type="ECO:0000256" key="7">
    <source>
        <dbReference type="PIRSR" id="PIRSR031051-2"/>
    </source>
</evidence>
<evidence type="ECO:0000256" key="2">
    <source>
        <dbReference type="ARBA" id="ARBA00008541"/>
    </source>
</evidence>
<keyword evidence="3 8" id="KW-0479">Metal-binding</keyword>
<evidence type="ECO:0000256" key="6">
    <source>
        <dbReference type="PIRSR" id="PIRSR031051-1"/>
    </source>
</evidence>
<dbReference type="PIRSF" id="PIRSF031051">
    <property type="entry name" value="PyrdxlP_Pase_PHOSPHO2"/>
    <property type="match status" value="1"/>
</dbReference>
<dbReference type="InterPro" id="IPR006384">
    <property type="entry name" value="HAD_hydro_PyrdxlP_Pase-like"/>
</dbReference>
<name>A0A3P9JFJ5_ORYLA</name>
<sequence length="280" mass="31549">MTSRGQHLQRTDKSSRRREKQTKKTTVTVGFRERGTMRFLMVFDFDHTLVDENSDLWVVRCLPDGRLPASIENSHRGGLWMEYMCRVMKFIGDQGIGPDRIRSVMETIPFADGMADLLAFISENKSAVDCIVISDANSLFINWVLQAAGLGEAVDKVFTNPAAFNEAGHMEVRRHHSHDCSKCPPNICKRKVLERYLSERAEEGVRYERVFYVGDGSNDLCPCFCLRGQDAVMPRRDFTLLKLLARLEAQPGEASVAAKVVPWSSGADVLQELKASMLSE</sequence>
<evidence type="ECO:0000313" key="11">
    <source>
        <dbReference type="Proteomes" id="UP000265200"/>
    </source>
</evidence>
<feature type="binding site" evidence="7">
    <location>
        <position position="135"/>
    </location>
    <ligand>
        <name>substrate</name>
    </ligand>
</feature>
<dbReference type="NCBIfam" id="TIGR01488">
    <property type="entry name" value="HAD-SF-IB"/>
    <property type="match status" value="1"/>
</dbReference>
<reference evidence="10" key="4">
    <citation type="submission" date="2025-09" db="UniProtKB">
        <authorList>
            <consortium name="Ensembl"/>
        </authorList>
    </citation>
    <scope>IDENTIFICATION</scope>
    <source>
        <strain evidence="10">HSOK</strain>
    </source>
</reference>
<organism evidence="10 11">
    <name type="scientific">Oryzias latipes</name>
    <name type="common">Japanese rice fish</name>
    <name type="synonym">Japanese killifish</name>
    <dbReference type="NCBI Taxonomy" id="8090"/>
    <lineage>
        <taxon>Eukaryota</taxon>
        <taxon>Metazoa</taxon>
        <taxon>Chordata</taxon>
        <taxon>Craniata</taxon>
        <taxon>Vertebrata</taxon>
        <taxon>Euteleostomi</taxon>
        <taxon>Actinopterygii</taxon>
        <taxon>Neopterygii</taxon>
        <taxon>Teleostei</taxon>
        <taxon>Neoteleostei</taxon>
        <taxon>Acanthomorphata</taxon>
        <taxon>Ovalentaria</taxon>
        <taxon>Atherinomorphae</taxon>
        <taxon>Beloniformes</taxon>
        <taxon>Adrianichthyidae</taxon>
        <taxon>Oryziinae</taxon>
        <taxon>Oryzias</taxon>
    </lineage>
</organism>
<feature type="region of interest" description="Disordered" evidence="9">
    <location>
        <begin position="1"/>
        <end position="26"/>
    </location>
</feature>
<proteinExistence type="inferred from homology"/>
<reference evidence="10 11" key="2">
    <citation type="submission" date="2017-04" db="EMBL/GenBank/DDBJ databases">
        <title>CpG methylation of centromeres and impact of large insertions on vertebrate speciation.</title>
        <authorList>
            <person name="Ichikawa K."/>
            <person name="Yoshimura J."/>
            <person name="Morishita S."/>
        </authorList>
    </citation>
    <scope>NUCLEOTIDE SEQUENCE</scope>
    <source>
        <strain evidence="10 11">HSOK</strain>
    </source>
</reference>
<reference key="1">
    <citation type="journal article" date="2007" name="Nature">
        <title>The medaka draft genome and insights into vertebrate genome evolution.</title>
        <authorList>
            <person name="Kasahara M."/>
            <person name="Naruse K."/>
            <person name="Sasaki S."/>
            <person name="Nakatani Y."/>
            <person name="Qu W."/>
            <person name="Ahsan B."/>
            <person name="Yamada T."/>
            <person name="Nagayasu Y."/>
            <person name="Doi K."/>
            <person name="Kasai Y."/>
            <person name="Jindo T."/>
            <person name="Kobayashi D."/>
            <person name="Shimada A."/>
            <person name="Toyoda A."/>
            <person name="Kuroki Y."/>
            <person name="Fujiyama A."/>
            <person name="Sasaki T."/>
            <person name="Shimizu A."/>
            <person name="Asakawa S."/>
            <person name="Shimizu N."/>
            <person name="Hashimoto S."/>
            <person name="Yang J."/>
            <person name="Lee Y."/>
            <person name="Matsushima K."/>
            <person name="Sugano S."/>
            <person name="Sakaizumi M."/>
            <person name="Narita T."/>
            <person name="Ohishi K."/>
            <person name="Haga S."/>
            <person name="Ohta F."/>
            <person name="Nomoto H."/>
            <person name="Nogata K."/>
            <person name="Morishita T."/>
            <person name="Endo T."/>
            <person name="Shin-I T."/>
            <person name="Takeda H."/>
            <person name="Morishita S."/>
            <person name="Kohara Y."/>
        </authorList>
    </citation>
    <scope>NUCLEOTIDE SEQUENCE [LARGE SCALE GENOMIC DNA]</scope>
    <source>
        <strain>Hd-rR</strain>
    </source>
</reference>
<feature type="active site" description="Proton donor" evidence="6">
    <location>
        <position position="46"/>
    </location>
</feature>
<dbReference type="GO" id="GO:0046872">
    <property type="term" value="F:metal ion binding"/>
    <property type="evidence" value="ECO:0007669"/>
    <property type="project" value="UniProtKB-KW"/>
</dbReference>
<dbReference type="InterPro" id="IPR016965">
    <property type="entry name" value="Pase_PHOSPHO-typ"/>
</dbReference>
<evidence type="ECO:0000256" key="8">
    <source>
        <dbReference type="PIRSR" id="PIRSR031051-3"/>
    </source>
</evidence>
<dbReference type="PANTHER" id="PTHR20889:SF1">
    <property type="entry name" value="PYRIDOXAL PHOSPHATE PHOSPHATASE PHOSPHO2"/>
    <property type="match status" value="1"/>
</dbReference>
<dbReference type="Gene3D" id="3.40.50.1000">
    <property type="entry name" value="HAD superfamily/HAD-like"/>
    <property type="match status" value="1"/>
</dbReference>
<feature type="binding site" evidence="8">
    <location>
        <position position="215"/>
    </location>
    <ligand>
        <name>Mg(2+)</name>
        <dbReference type="ChEBI" id="CHEBI:18420"/>
    </ligand>
</feature>
<feature type="active site" description="Nucleophile" evidence="6">
    <location>
        <position position="44"/>
    </location>
</feature>
<keyword evidence="4" id="KW-0378">Hydrolase</keyword>
<reference evidence="10" key="3">
    <citation type="submission" date="2025-08" db="UniProtKB">
        <authorList>
            <consortium name="Ensembl"/>
        </authorList>
    </citation>
    <scope>IDENTIFICATION</scope>
    <source>
        <strain evidence="10">HSOK</strain>
    </source>
</reference>
<dbReference type="NCBIfam" id="TIGR01489">
    <property type="entry name" value="DKMTPPase-SF"/>
    <property type="match status" value="1"/>
</dbReference>
<dbReference type="SUPFAM" id="SSF56784">
    <property type="entry name" value="HAD-like"/>
    <property type="match status" value="1"/>
</dbReference>
<dbReference type="Proteomes" id="UP000265200">
    <property type="component" value="Chromosome 3"/>
</dbReference>
<dbReference type="Pfam" id="PF06888">
    <property type="entry name" value="Put_Phosphatase"/>
    <property type="match status" value="1"/>
</dbReference>
<dbReference type="Ensembl" id="ENSORLT00015021526.1">
    <property type="protein sequence ID" value="ENSORLP00015030928.1"/>
    <property type="gene ID" value="ENSORLG00015014891.1"/>
</dbReference>
<feature type="binding site" evidence="7">
    <location>
        <position position="55"/>
    </location>
    <ligand>
        <name>substrate</name>
    </ligand>
</feature>
<keyword evidence="5 8" id="KW-0460">Magnesium</keyword>